<comment type="caution">
    <text evidence="1">The sequence shown here is derived from an EMBL/GenBank/DDBJ whole genome shotgun (WGS) entry which is preliminary data.</text>
</comment>
<gene>
    <name evidence="1" type="ORF">SDC9_159084</name>
</gene>
<accession>A0A645FDV6</accession>
<dbReference type="AlphaFoldDB" id="A0A645FDV6"/>
<reference evidence="1" key="1">
    <citation type="submission" date="2019-08" db="EMBL/GenBank/DDBJ databases">
        <authorList>
            <person name="Kucharzyk K."/>
            <person name="Murdoch R.W."/>
            <person name="Higgins S."/>
            <person name="Loffler F."/>
        </authorList>
    </citation>
    <scope>NUCLEOTIDE SEQUENCE</scope>
</reference>
<sequence length="169" mass="18650">MDQCHLEAQTVLLRNFTDDVGAHLQMRLAACAAAGAHHHRNAIADRATQQQRQVALHRQARVQRLARSQVVRPGIGAAAVHADHVRLALQRRVQRGLRKAVAQDAAGGHHPHFFVLVHRALGHHAPFFFQSPALGRARPSVSRSVLPGYSLRNRPRCCSSGITRRTMSS</sequence>
<evidence type="ECO:0000313" key="1">
    <source>
        <dbReference type="EMBL" id="MPN11776.1"/>
    </source>
</evidence>
<protein>
    <submittedName>
        <fullName evidence="1">Uncharacterized protein</fullName>
    </submittedName>
</protein>
<dbReference type="EMBL" id="VSSQ01058036">
    <property type="protein sequence ID" value="MPN11776.1"/>
    <property type="molecule type" value="Genomic_DNA"/>
</dbReference>
<name>A0A645FDV6_9ZZZZ</name>
<organism evidence="1">
    <name type="scientific">bioreactor metagenome</name>
    <dbReference type="NCBI Taxonomy" id="1076179"/>
    <lineage>
        <taxon>unclassified sequences</taxon>
        <taxon>metagenomes</taxon>
        <taxon>ecological metagenomes</taxon>
    </lineage>
</organism>
<proteinExistence type="predicted"/>